<dbReference type="InterPro" id="IPR043128">
    <property type="entry name" value="Rev_trsase/Diguanyl_cyclase"/>
</dbReference>
<sequence length="228" mass="26835">MPFGLKNAPQIFQKWMNSIFSPYNKFILVYIDDILIFSSTYEEHIQHLEIAKELFIKHGIIFGKNKIELCKQKIEYLGKIINQGEISLQEHIITKIKKFPDTFETLKQLQSFLGILNYGRKYLPRLSEHSKNLQEKLTEINRQYKRNKEKAISRWETDKIKIQLNELEKREIKYLKTLINKIPKTVIPKPEDKLILYTGASNLYWAGVLVTSLKDVVGYTSSKLTNQK</sequence>
<dbReference type="Pfam" id="PF00078">
    <property type="entry name" value="RVT_1"/>
    <property type="match status" value="1"/>
</dbReference>
<dbReference type="PANTHER" id="PTHR33064:SF37">
    <property type="entry name" value="RIBONUCLEASE H"/>
    <property type="match status" value="1"/>
</dbReference>
<dbReference type="OrthoDB" id="1914518at2759"/>
<dbReference type="PANTHER" id="PTHR33064">
    <property type="entry name" value="POL PROTEIN"/>
    <property type="match status" value="1"/>
</dbReference>
<evidence type="ECO:0000313" key="4">
    <source>
        <dbReference type="Proteomes" id="UP000236161"/>
    </source>
</evidence>
<keyword evidence="4" id="KW-1185">Reference proteome</keyword>
<organism evidence="3 4">
    <name type="scientific">Apostasia shenzhenica</name>
    <dbReference type="NCBI Taxonomy" id="1088818"/>
    <lineage>
        <taxon>Eukaryota</taxon>
        <taxon>Viridiplantae</taxon>
        <taxon>Streptophyta</taxon>
        <taxon>Embryophyta</taxon>
        <taxon>Tracheophyta</taxon>
        <taxon>Spermatophyta</taxon>
        <taxon>Magnoliopsida</taxon>
        <taxon>Liliopsida</taxon>
        <taxon>Asparagales</taxon>
        <taxon>Orchidaceae</taxon>
        <taxon>Apostasioideae</taxon>
        <taxon>Apostasia</taxon>
    </lineage>
</organism>
<evidence type="ECO:0000256" key="1">
    <source>
        <dbReference type="SAM" id="Coils"/>
    </source>
</evidence>
<gene>
    <name evidence="3" type="ORF">AXF42_Ash013791</name>
</gene>
<dbReference type="EMBL" id="KZ452023">
    <property type="protein sequence ID" value="PKA50576.1"/>
    <property type="molecule type" value="Genomic_DNA"/>
</dbReference>
<reference evidence="3 4" key="1">
    <citation type="journal article" date="2017" name="Nature">
        <title>The Apostasia genome and the evolution of orchids.</title>
        <authorList>
            <person name="Zhang G.Q."/>
            <person name="Liu K.W."/>
            <person name="Li Z."/>
            <person name="Lohaus R."/>
            <person name="Hsiao Y.Y."/>
            <person name="Niu S.C."/>
            <person name="Wang J.Y."/>
            <person name="Lin Y.C."/>
            <person name="Xu Q."/>
            <person name="Chen L.J."/>
            <person name="Yoshida K."/>
            <person name="Fujiwara S."/>
            <person name="Wang Z.W."/>
            <person name="Zhang Y.Q."/>
            <person name="Mitsuda N."/>
            <person name="Wang M."/>
            <person name="Liu G.H."/>
            <person name="Pecoraro L."/>
            <person name="Huang H.X."/>
            <person name="Xiao X.J."/>
            <person name="Lin M."/>
            <person name="Wu X.Y."/>
            <person name="Wu W.L."/>
            <person name="Chen Y.Y."/>
            <person name="Chang S.B."/>
            <person name="Sakamoto S."/>
            <person name="Ohme-Takagi M."/>
            <person name="Yagi M."/>
            <person name="Zeng S.J."/>
            <person name="Shen C.Y."/>
            <person name="Yeh C.M."/>
            <person name="Luo Y.B."/>
            <person name="Tsai W.C."/>
            <person name="Van de Peer Y."/>
            <person name="Liu Z.J."/>
        </authorList>
    </citation>
    <scope>NUCLEOTIDE SEQUENCE [LARGE SCALE GENOMIC DNA]</scope>
    <source>
        <strain evidence="4">cv. Shenzhen</strain>
        <tissue evidence="3">Stem</tissue>
    </source>
</reference>
<dbReference type="Gene3D" id="3.30.70.270">
    <property type="match status" value="2"/>
</dbReference>
<evidence type="ECO:0000313" key="3">
    <source>
        <dbReference type="EMBL" id="PKA50576.1"/>
    </source>
</evidence>
<keyword evidence="1" id="KW-0175">Coiled coil</keyword>
<dbReference type="PROSITE" id="PS50878">
    <property type="entry name" value="RT_POL"/>
    <property type="match status" value="1"/>
</dbReference>
<dbReference type="SUPFAM" id="SSF56672">
    <property type="entry name" value="DNA/RNA polymerases"/>
    <property type="match status" value="1"/>
</dbReference>
<accession>A0A2I0A4V1</accession>
<feature type="coiled-coil region" evidence="1">
    <location>
        <begin position="123"/>
        <end position="154"/>
    </location>
</feature>
<proteinExistence type="predicted"/>
<dbReference type="STRING" id="1088818.A0A2I0A4V1"/>
<dbReference type="FunFam" id="3.30.70.270:FF:000003">
    <property type="entry name" value="Transposon Ty3-G Gag-Pol polyprotein"/>
    <property type="match status" value="1"/>
</dbReference>
<name>A0A2I0A4V1_9ASPA</name>
<dbReference type="CDD" id="cd01647">
    <property type="entry name" value="RT_LTR"/>
    <property type="match status" value="1"/>
</dbReference>
<dbReference type="AlphaFoldDB" id="A0A2I0A4V1"/>
<evidence type="ECO:0000259" key="2">
    <source>
        <dbReference type="PROSITE" id="PS50878"/>
    </source>
</evidence>
<dbReference type="Proteomes" id="UP000236161">
    <property type="component" value="Unassembled WGS sequence"/>
</dbReference>
<dbReference type="InterPro" id="IPR000477">
    <property type="entry name" value="RT_dom"/>
</dbReference>
<dbReference type="InterPro" id="IPR043502">
    <property type="entry name" value="DNA/RNA_pol_sf"/>
</dbReference>
<protein>
    <recommendedName>
        <fullName evidence="2">Reverse transcriptase domain-containing protein</fullName>
    </recommendedName>
</protein>
<dbReference type="InterPro" id="IPR051320">
    <property type="entry name" value="Viral_Replic_Matur_Polypro"/>
</dbReference>
<feature type="domain" description="Reverse transcriptase" evidence="2">
    <location>
        <begin position="1"/>
        <end position="81"/>
    </location>
</feature>